<name>A0A5B1CJ69_9BACT</name>
<dbReference type="RefSeq" id="WP_068262947.1">
    <property type="nucleotide sequence ID" value="NZ_LWSK01000041.1"/>
</dbReference>
<keyword evidence="3" id="KW-1185">Reference proteome</keyword>
<reference evidence="2 3" key="1">
    <citation type="submission" date="2019-08" db="EMBL/GenBank/DDBJ databases">
        <title>Deep-cultivation of Planctomycetes and their phenomic and genomic characterization uncovers novel biology.</title>
        <authorList>
            <person name="Wiegand S."/>
            <person name="Jogler M."/>
            <person name="Boedeker C."/>
            <person name="Pinto D."/>
            <person name="Vollmers J."/>
            <person name="Rivas-Marin E."/>
            <person name="Kohn T."/>
            <person name="Peeters S.H."/>
            <person name="Heuer A."/>
            <person name="Rast P."/>
            <person name="Oberbeckmann S."/>
            <person name="Bunk B."/>
            <person name="Jeske O."/>
            <person name="Meyerdierks A."/>
            <person name="Storesund J.E."/>
            <person name="Kallscheuer N."/>
            <person name="Luecker S."/>
            <person name="Lage O.M."/>
            <person name="Pohl T."/>
            <person name="Merkel B.J."/>
            <person name="Hornburger P."/>
            <person name="Mueller R.-W."/>
            <person name="Bruemmer F."/>
            <person name="Labrenz M."/>
            <person name="Spormann A.M."/>
            <person name="Op Den Camp H."/>
            <person name="Overmann J."/>
            <person name="Amann R."/>
            <person name="Jetten M.S.M."/>
            <person name="Mascher T."/>
            <person name="Medema M.H."/>
            <person name="Devos D.P."/>
            <person name="Kaster A.-K."/>
            <person name="Ovreas L."/>
            <person name="Rohde M."/>
            <person name="Galperin M.Y."/>
            <person name="Jogler C."/>
        </authorList>
    </citation>
    <scope>NUCLEOTIDE SEQUENCE [LARGE SCALE GENOMIC DNA]</scope>
    <source>
        <strain evidence="2 3">LF1</strain>
    </source>
</reference>
<sequence length="205" mass="22945">MSPTTHSTAIQSAIDIINQNQGMMRMAEAVRAGIHRNTLQRMAECGVVVRESRGLYRLADKPPLGNPDLVTVTAKVPKGVVCLISALAIHELTTQIPHEVYLAIARNASPPQMDYPPIRTFRFSDKAFVEGIEQVTIDGFKIPVYCREKTIADCFKFRNQIGLDTVIEAIKFYKGQPKRNVQALLDYASTCRVSRPIRPYLESIL</sequence>
<evidence type="ECO:0000313" key="3">
    <source>
        <dbReference type="Proteomes" id="UP000322699"/>
    </source>
</evidence>
<accession>A0A5B1CJ69</accession>
<dbReference type="InterPro" id="IPR025159">
    <property type="entry name" value="AbiEi_N"/>
</dbReference>
<organism evidence="2 3">
    <name type="scientific">Rubripirellula obstinata</name>
    <dbReference type="NCBI Taxonomy" id="406547"/>
    <lineage>
        <taxon>Bacteria</taxon>
        <taxon>Pseudomonadati</taxon>
        <taxon>Planctomycetota</taxon>
        <taxon>Planctomycetia</taxon>
        <taxon>Pirellulales</taxon>
        <taxon>Pirellulaceae</taxon>
        <taxon>Rubripirellula</taxon>
    </lineage>
</organism>
<dbReference type="EMBL" id="VRLW01000001">
    <property type="protein sequence ID" value="KAA1259503.1"/>
    <property type="molecule type" value="Genomic_DNA"/>
</dbReference>
<feature type="domain" description="AbiEi antitoxin N-terminal" evidence="1">
    <location>
        <begin position="19"/>
        <end position="59"/>
    </location>
</feature>
<comment type="caution">
    <text evidence="2">The sequence shown here is derived from an EMBL/GenBank/DDBJ whole genome shotgun (WGS) entry which is preliminary data.</text>
</comment>
<dbReference type="Pfam" id="PF13338">
    <property type="entry name" value="AbiEi_4"/>
    <property type="match status" value="1"/>
</dbReference>
<protein>
    <recommendedName>
        <fullName evidence="1">AbiEi antitoxin N-terminal domain-containing protein</fullName>
    </recommendedName>
</protein>
<dbReference type="OrthoDB" id="9801429at2"/>
<dbReference type="Proteomes" id="UP000322699">
    <property type="component" value="Unassembled WGS sequence"/>
</dbReference>
<evidence type="ECO:0000259" key="1">
    <source>
        <dbReference type="Pfam" id="PF13338"/>
    </source>
</evidence>
<gene>
    <name evidence="2" type="ORF">LF1_20370</name>
</gene>
<evidence type="ECO:0000313" key="2">
    <source>
        <dbReference type="EMBL" id="KAA1259503.1"/>
    </source>
</evidence>
<dbReference type="AlphaFoldDB" id="A0A5B1CJ69"/>
<proteinExistence type="predicted"/>